<dbReference type="InterPro" id="IPR029035">
    <property type="entry name" value="DHS-like_NAD/FAD-binding_dom"/>
</dbReference>
<sequence length="481" mass="55927">MAITSKESFLRVYSKAVNEGYAAIFAGAGLSMSSGYVDWKTLLKPFAKDLELNIDEEHDLARLAQYYRNEKGTRASINQEIVNQFSEHKNLNENINIVTRLPIYTYWTTNYDKLIEKGLEKNNRLADVKINQDQLNFHKRDRDAIVYKMHGDVDFPKDAVLTKQDYEIYNLKRPLFTTVLQGDLVAKTFLFIGFSFEDPNLDNILSRTRNILEEQIGENYWLEKQIEEPDYTNLKPDEKELAKERYRIDCIKQNLKINELQRYGINTVLIKSYYEITEILTELENVYLKNNVFISGSIEEYNDIWTNDKVKDFGYKLSKKLVQLNYKVYSGFGLGIGSNIINGALDEIYTTKYRHIDEHLVLRPFPQEINQGEILSEKWTRYREEIIKDVGIAIFIFGNKKDQDGNTQIANGMIEEFEIAKRMNKIIIPIGSTGNAAKVVFDEVKQNIAQYPYLKDQLEVLETNTNENELVDAIQKIIKSI</sequence>
<reference evidence="2" key="1">
    <citation type="submission" date="2023-08" db="EMBL/GenBank/DDBJ databases">
        <title>Genomic characterization of piscicolin 126 produced by Carnobacterium maltaromaticum CM22 strain isolated from salmon (Salmo salar).</title>
        <authorList>
            <person name="Gonzalez-Gragera E."/>
            <person name="Garcia-Lopez J.D."/>
            <person name="Teso-Perez C."/>
            <person name="Gimenez-Hernandez I."/>
            <person name="Peralta-Sanchez J.M."/>
            <person name="Valdivia E."/>
            <person name="Montalban-Lopez M."/>
            <person name="Martin-Platero A.M."/>
            <person name="Banos A."/>
            <person name="Martinez-Bueno M."/>
        </authorList>
    </citation>
    <scope>NUCLEOTIDE SEQUENCE</scope>
    <source>
        <strain evidence="2">CM22</strain>
    </source>
</reference>
<dbReference type="CDD" id="cd01406">
    <property type="entry name" value="SIR2-like"/>
    <property type="match status" value="1"/>
</dbReference>
<dbReference type="SUPFAM" id="SSF52467">
    <property type="entry name" value="DHS-like NAD/FAD-binding domain"/>
    <property type="match status" value="1"/>
</dbReference>
<evidence type="ECO:0000313" key="2">
    <source>
        <dbReference type="EMBL" id="MDZ5757782.1"/>
    </source>
</evidence>
<dbReference type="Pfam" id="PF18185">
    <property type="entry name" value="STALD"/>
    <property type="match status" value="1"/>
</dbReference>
<dbReference type="Pfam" id="PF13289">
    <property type="entry name" value="SIR2_2"/>
    <property type="match status" value="1"/>
</dbReference>
<evidence type="ECO:0000259" key="1">
    <source>
        <dbReference type="Pfam" id="PF18185"/>
    </source>
</evidence>
<proteinExistence type="predicted"/>
<dbReference type="InterPro" id="IPR041486">
    <property type="entry name" value="ThsA_STALD"/>
</dbReference>
<protein>
    <submittedName>
        <fullName evidence="2">SIR2 family protein</fullName>
    </submittedName>
</protein>
<accession>A0AAW9K221</accession>
<gene>
    <name evidence="2" type="ORF">RAK27_03840</name>
</gene>
<name>A0AAW9K221_CARML</name>
<dbReference type="EMBL" id="JAVBVO010000002">
    <property type="protein sequence ID" value="MDZ5757782.1"/>
    <property type="molecule type" value="Genomic_DNA"/>
</dbReference>
<evidence type="ECO:0000313" key="3">
    <source>
        <dbReference type="Proteomes" id="UP001290462"/>
    </source>
</evidence>
<dbReference type="AlphaFoldDB" id="A0AAW9K221"/>
<dbReference type="Proteomes" id="UP001290462">
    <property type="component" value="Unassembled WGS sequence"/>
</dbReference>
<dbReference type="RefSeq" id="WP_322808530.1">
    <property type="nucleotide sequence ID" value="NZ_JAVBVO010000002.1"/>
</dbReference>
<organism evidence="2 3">
    <name type="scientific">Carnobacterium maltaromaticum</name>
    <name type="common">Carnobacterium piscicola</name>
    <dbReference type="NCBI Taxonomy" id="2751"/>
    <lineage>
        <taxon>Bacteria</taxon>
        <taxon>Bacillati</taxon>
        <taxon>Bacillota</taxon>
        <taxon>Bacilli</taxon>
        <taxon>Lactobacillales</taxon>
        <taxon>Carnobacteriaceae</taxon>
        <taxon>Carnobacterium</taxon>
    </lineage>
</organism>
<feature type="domain" description="NAD(+) hydrolase ThsA Sir2/TIR-associating SLOG" evidence="1">
    <location>
        <begin position="275"/>
        <end position="480"/>
    </location>
</feature>
<comment type="caution">
    <text evidence="2">The sequence shown here is derived from an EMBL/GenBank/DDBJ whole genome shotgun (WGS) entry which is preliminary data.</text>
</comment>